<dbReference type="EMBL" id="CAFBMF010000037">
    <property type="protein sequence ID" value="CAB4897663.1"/>
    <property type="molecule type" value="Genomic_DNA"/>
</dbReference>
<proteinExistence type="predicted"/>
<accession>A0A6J7G120</accession>
<evidence type="ECO:0000313" key="3">
    <source>
        <dbReference type="EMBL" id="CAB4868343.1"/>
    </source>
</evidence>
<protein>
    <submittedName>
        <fullName evidence="4">Unannotated protein</fullName>
    </submittedName>
</protein>
<dbReference type="EMBL" id="CAFBLJ010000037">
    <property type="protein sequence ID" value="CAB4868343.1"/>
    <property type="molecule type" value="Genomic_DNA"/>
</dbReference>
<dbReference type="AlphaFoldDB" id="A0A6J7G120"/>
<dbReference type="EMBL" id="CAEZYH010000036">
    <property type="protein sequence ID" value="CAB4720538.1"/>
    <property type="molecule type" value="Genomic_DNA"/>
</dbReference>
<sequence>MNNAAAVFNTSTLIVSQKAKLIEINNQYTVSSDQGHVLATVNQVGQSKAKKVLRLVSNLDQYMTHKL</sequence>
<gene>
    <name evidence="1" type="ORF">UFOPK2658_00993</name>
    <name evidence="2" type="ORF">UFOPK2880_00603</name>
    <name evidence="3" type="ORF">UFOPK3304_00856</name>
    <name evidence="4" type="ORF">UFOPK3494_00767</name>
</gene>
<reference evidence="4" key="1">
    <citation type="submission" date="2020-05" db="EMBL/GenBank/DDBJ databases">
        <authorList>
            <person name="Chiriac C."/>
            <person name="Salcher M."/>
            <person name="Ghai R."/>
            <person name="Kavagutti S V."/>
        </authorList>
    </citation>
    <scope>NUCLEOTIDE SEQUENCE</scope>
</reference>
<evidence type="ECO:0000313" key="2">
    <source>
        <dbReference type="EMBL" id="CAB4767354.1"/>
    </source>
</evidence>
<organism evidence="4">
    <name type="scientific">freshwater metagenome</name>
    <dbReference type="NCBI Taxonomy" id="449393"/>
    <lineage>
        <taxon>unclassified sequences</taxon>
        <taxon>metagenomes</taxon>
        <taxon>ecological metagenomes</taxon>
    </lineage>
</organism>
<name>A0A6J7G120_9ZZZZ</name>
<evidence type="ECO:0000313" key="1">
    <source>
        <dbReference type="EMBL" id="CAB4720538.1"/>
    </source>
</evidence>
<evidence type="ECO:0000313" key="4">
    <source>
        <dbReference type="EMBL" id="CAB4897663.1"/>
    </source>
</evidence>
<dbReference type="EMBL" id="CAEZZP010000026">
    <property type="protein sequence ID" value="CAB4767354.1"/>
    <property type="molecule type" value="Genomic_DNA"/>
</dbReference>